<dbReference type="Proteomes" id="UP000051295">
    <property type="component" value="Unassembled WGS sequence"/>
</dbReference>
<comment type="caution">
    <text evidence="1">The sequence shown here is derived from an EMBL/GenBank/DDBJ whole genome shotgun (WGS) entry which is preliminary data.</text>
</comment>
<dbReference type="STRING" id="1641875.XM53_20060"/>
<evidence type="ECO:0000313" key="2">
    <source>
        <dbReference type="Proteomes" id="UP000051295"/>
    </source>
</evidence>
<keyword evidence="2" id="KW-1185">Reference proteome</keyword>
<protein>
    <submittedName>
        <fullName evidence="1">Uncharacterized protein</fullName>
    </submittedName>
</protein>
<accession>A0A0T5NNW2</accession>
<dbReference type="PATRIC" id="fig|1641875.4.peg.2562"/>
<proteinExistence type="predicted"/>
<dbReference type="AlphaFoldDB" id="A0A0T5NNW2"/>
<name>A0A0T5NNW2_9RHOB</name>
<organism evidence="1 2">
    <name type="scientific">Roseovarius atlanticus</name>
    <dbReference type="NCBI Taxonomy" id="1641875"/>
    <lineage>
        <taxon>Bacteria</taxon>
        <taxon>Pseudomonadati</taxon>
        <taxon>Pseudomonadota</taxon>
        <taxon>Alphaproteobacteria</taxon>
        <taxon>Rhodobacterales</taxon>
        <taxon>Roseobacteraceae</taxon>
        <taxon>Roseovarius</taxon>
    </lineage>
</organism>
<gene>
    <name evidence="1" type="ORF">XM53_20060</name>
</gene>
<sequence>MQILNSREKMMRSFDDTSLEAEAVCRLVCRLTGRTVGVEYLWDTGDRSTLWFDRPGTDIERHPFITIRSNND</sequence>
<evidence type="ECO:0000313" key="1">
    <source>
        <dbReference type="EMBL" id="KRS10631.1"/>
    </source>
</evidence>
<reference evidence="1 2" key="1">
    <citation type="submission" date="2015-04" db="EMBL/GenBank/DDBJ databases">
        <title>The draft genome sequence of Roseovarius sp.R12b.</title>
        <authorList>
            <person name="Li G."/>
            <person name="Lai Q."/>
            <person name="Shao Z."/>
            <person name="Yan P."/>
        </authorList>
    </citation>
    <scope>NUCLEOTIDE SEQUENCE [LARGE SCALE GENOMIC DNA]</scope>
    <source>
        <strain evidence="1 2">R12B</strain>
    </source>
</reference>
<dbReference type="EMBL" id="LAXJ01000028">
    <property type="protein sequence ID" value="KRS10631.1"/>
    <property type="molecule type" value="Genomic_DNA"/>
</dbReference>